<dbReference type="GO" id="GO:0004984">
    <property type="term" value="F:olfactory receptor activity"/>
    <property type="evidence" value="ECO:0007669"/>
    <property type="project" value="InterPro"/>
</dbReference>
<evidence type="ECO:0000256" key="9">
    <source>
        <dbReference type="SAM" id="Phobius"/>
    </source>
</evidence>
<feature type="transmembrane region" description="Helical" evidence="9">
    <location>
        <begin position="123"/>
        <end position="149"/>
    </location>
</feature>
<reference evidence="11" key="1">
    <citation type="submission" date="2013-03" db="EMBL/GenBank/DDBJ databases">
        <title>The Genome Sequence of Anopheles dirus WRAIR2.</title>
        <authorList>
            <consortium name="The Broad Institute Genomics Platform"/>
            <person name="Neafsey D.E."/>
            <person name="Walton C."/>
            <person name="Walker B."/>
            <person name="Young S.K."/>
            <person name="Zeng Q."/>
            <person name="Gargeya S."/>
            <person name="Fitzgerald M."/>
            <person name="Haas B."/>
            <person name="Abouelleil A."/>
            <person name="Allen A.W."/>
            <person name="Alvarado L."/>
            <person name="Arachchi H.M."/>
            <person name="Berlin A.M."/>
            <person name="Chapman S.B."/>
            <person name="Gainer-Dewar J."/>
            <person name="Goldberg J."/>
            <person name="Griggs A."/>
            <person name="Gujja S."/>
            <person name="Hansen M."/>
            <person name="Howarth C."/>
            <person name="Imamovic A."/>
            <person name="Ireland A."/>
            <person name="Larimer J."/>
            <person name="McCowan C."/>
            <person name="Murphy C."/>
            <person name="Pearson M."/>
            <person name="Poon T.W."/>
            <person name="Priest M."/>
            <person name="Roberts A."/>
            <person name="Saif S."/>
            <person name="Shea T."/>
            <person name="Sisk P."/>
            <person name="Sykes S."/>
            <person name="Wortman J."/>
            <person name="Nusbaum C."/>
            <person name="Birren B."/>
        </authorList>
    </citation>
    <scope>NUCLEOTIDE SEQUENCE [LARGE SCALE GENOMIC DNA]</scope>
    <source>
        <strain evidence="11">WRAIR2</strain>
    </source>
</reference>
<keyword evidence="4" id="KW-0552">Olfaction</keyword>
<evidence type="ECO:0000256" key="3">
    <source>
        <dbReference type="ARBA" id="ARBA00022692"/>
    </source>
</evidence>
<keyword evidence="8" id="KW-0807">Transducer</keyword>
<feature type="transmembrane region" description="Helical" evidence="9">
    <location>
        <begin position="32"/>
        <end position="51"/>
    </location>
</feature>
<feature type="transmembrane region" description="Helical" evidence="9">
    <location>
        <begin position="66"/>
        <end position="83"/>
    </location>
</feature>
<evidence type="ECO:0000313" key="10">
    <source>
        <dbReference type="EnsemblMetazoa" id="ADIR001649-PA"/>
    </source>
</evidence>
<dbReference type="VEuPathDB" id="VectorBase:ADIR001649"/>
<name>A0A182N1Z1_9DIPT</name>
<dbReference type="GO" id="GO:0005886">
    <property type="term" value="C:plasma membrane"/>
    <property type="evidence" value="ECO:0007669"/>
    <property type="project" value="TreeGrafter"/>
</dbReference>
<protein>
    <submittedName>
        <fullName evidence="10">Uncharacterized protein</fullName>
    </submittedName>
</protein>
<dbReference type="PANTHER" id="PTHR21137:SF43">
    <property type="entry name" value="ODORANT RECEPTOR 47A-RELATED"/>
    <property type="match status" value="1"/>
</dbReference>
<keyword evidence="5 9" id="KW-1133">Transmembrane helix</keyword>
<feature type="transmembrane region" description="Helical" evidence="9">
    <location>
        <begin position="169"/>
        <end position="192"/>
    </location>
</feature>
<evidence type="ECO:0000256" key="5">
    <source>
        <dbReference type="ARBA" id="ARBA00022989"/>
    </source>
</evidence>
<keyword evidence="3 9" id="KW-0812">Transmembrane</keyword>
<dbReference type="Proteomes" id="UP000075884">
    <property type="component" value="Unassembled WGS sequence"/>
</dbReference>
<proteinExistence type="predicted"/>
<evidence type="ECO:0000256" key="8">
    <source>
        <dbReference type="ARBA" id="ARBA00023224"/>
    </source>
</evidence>
<feature type="transmembrane region" description="Helical" evidence="9">
    <location>
        <begin position="255"/>
        <end position="276"/>
    </location>
</feature>
<feature type="transmembrane region" description="Helical" evidence="9">
    <location>
        <begin position="282"/>
        <end position="301"/>
    </location>
</feature>
<keyword evidence="2" id="KW-0716">Sensory transduction</keyword>
<reference evidence="10" key="2">
    <citation type="submission" date="2020-05" db="UniProtKB">
        <authorList>
            <consortium name="EnsemblMetazoa"/>
        </authorList>
    </citation>
    <scope>IDENTIFICATION</scope>
    <source>
        <strain evidence="10">WRAIR2</strain>
    </source>
</reference>
<dbReference type="STRING" id="7168.A0A182N1Z1"/>
<accession>A0A182N1Z1</accession>
<dbReference type="InterPro" id="IPR004117">
    <property type="entry name" value="7tm6_olfct_rcpt"/>
</dbReference>
<dbReference type="GO" id="GO:0007165">
    <property type="term" value="P:signal transduction"/>
    <property type="evidence" value="ECO:0007669"/>
    <property type="project" value="UniProtKB-KW"/>
</dbReference>
<organism evidence="10 11">
    <name type="scientific">Anopheles dirus</name>
    <dbReference type="NCBI Taxonomy" id="7168"/>
    <lineage>
        <taxon>Eukaryota</taxon>
        <taxon>Metazoa</taxon>
        <taxon>Ecdysozoa</taxon>
        <taxon>Arthropoda</taxon>
        <taxon>Hexapoda</taxon>
        <taxon>Insecta</taxon>
        <taxon>Pterygota</taxon>
        <taxon>Neoptera</taxon>
        <taxon>Endopterygota</taxon>
        <taxon>Diptera</taxon>
        <taxon>Nematocera</taxon>
        <taxon>Culicoidea</taxon>
        <taxon>Culicidae</taxon>
        <taxon>Anophelinae</taxon>
        <taxon>Anopheles</taxon>
    </lineage>
</organism>
<keyword evidence="7" id="KW-0675">Receptor</keyword>
<evidence type="ECO:0000256" key="4">
    <source>
        <dbReference type="ARBA" id="ARBA00022725"/>
    </source>
</evidence>
<evidence type="ECO:0000256" key="7">
    <source>
        <dbReference type="ARBA" id="ARBA00023170"/>
    </source>
</evidence>
<dbReference type="GO" id="GO:0005549">
    <property type="term" value="F:odorant binding"/>
    <property type="evidence" value="ECO:0007669"/>
    <property type="project" value="InterPro"/>
</dbReference>
<evidence type="ECO:0000256" key="2">
    <source>
        <dbReference type="ARBA" id="ARBA00022606"/>
    </source>
</evidence>
<evidence type="ECO:0000256" key="6">
    <source>
        <dbReference type="ARBA" id="ARBA00023136"/>
    </source>
</evidence>
<evidence type="ECO:0000313" key="11">
    <source>
        <dbReference type="Proteomes" id="UP000075884"/>
    </source>
</evidence>
<comment type="subcellular location">
    <subcellularLocation>
        <location evidence="1">Membrane</location>
        <topology evidence="1">Multi-pass membrane protein</topology>
    </subcellularLocation>
</comment>
<evidence type="ECO:0000256" key="1">
    <source>
        <dbReference type="ARBA" id="ARBA00004141"/>
    </source>
</evidence>
<sequence length="379" mass="43895">MAYLDEFPANRFKYVRYCGVYEHPSVWSRLRLWCTVILLFIFVPLQLTYLIENPVSDLMVTCEEIMLMQVCMIVVLKLNLFVSHHDEMYELVRAFQNTQNRVRPHEFRRFVKCNQIHAKLARLYVIGTTIVAILYVLNAVVSSLTLSLQHDKLHFVTPMNFPYDYQHPVVFAISFCYNIETMVTTMFVSVTIDTCYSEMANNLAIHFDIVRQRYAQLDLSAGWPFADRELMEVILYHSEVLDLAQKMVRLFQQPVFYLLLLISTILCVLGYEFVMFSNIYKVIQVVVMAGVMVGQAIIYTYNGSVICDRSLNVSEAIYGTNWYDARTSVRKQIYICLMRAQKPIVMKGGFIEASLPTLKKILSSSGSYITMLMSLESDN</sequence>
<dbReference type="AlphaFoldDB" id="A0A182N1Z1"/>
<keyword evidence="6 9" id="KW-0472">Membrane</keyword>
<dbReference type="PANTHER" id="PTHR21137">
    <property type="entry name" value="ODORANT RECEPTOR"/>
    <property type="match status" value="1"/>
</dbReference>
<keyword evidence="11" id="KW-1185">Reference proteome</keyword>
<dbReference type="Pfam" id="PF02949">
    <property type="entry name" value="7tm_6"/>
    <property type="match status" value="1"/>
</dbReference>
<dbReference type="EnsemblMetazoa" id="ADIR001649-RA">
    <property type="protein sequence ID" value="ADIR001649-PA"/>
    <property type="gene ID" value="ADIR001649"/>
</dbReference>